<dbReference type="InterPro" id="IPR013148">
    <property type="entry name" value="Glyco_hydro_32_N"/>
</dbReference>
<evidence type="ECO:0000313" key="8">
    <source>
        <dbReference type="Proteomes" id="UP001597541"/>
    </source>
</evidence>
<dbReference type="Proteomes" id="UP001597541">
    <property type="component" value="Unassembled WGS sequence"/>
</dbReference>
<evidence type="ECO:0000256" key="2">
    <source>
        <dbReference type="ARBA" id="ARBA00022801"/>
    </source>
</evidence>
<keyword evidence="2 4" id="KW-0378">Hydrolase</keyword>
<dbReference type="PROSITE" id="PS00609">
    <property type="entry name" value="GLYCOSYL_HYDROL_F32"/>
    <property type="match status" value="1"/>
</dbReference>
<dbReference type="InterPro" id="IPR001362">
    <property type="entry name" value="Glyco_hydro_32"/>
</dbReference>
<comment type="similarity">
    <text evidence="1 4">Belongs to the glycosyl hydrolase 32 family.</text>
</comment>
<keyword evidence="3 4" id="KW-0326">Glycosidase</keyword>
<evidence type="ECO:0000256" key="1">
    <source>
        <dbReference type="ARBA" id="ARBA00009902"/>
    </source>
</evidence>
<dbReference type="Gene3D" id="2.60.120.560">
    <property type="entry name" value="Exo-inulinase, domain 1"/>
    <property type="match status" value="1"/>
</dbReference>
<dbReference type="Gene3D" id="2.115.10.20">
    <property type="entry name" value="Glycosyl hydrolase domain, family 43"/>
    <property type="match status" value="1"/>
</dbReference>
<evidence type="ECO:0000256" key="4">
    <source>
        <dbReference type="RuleBase" id="RU362110"/>
    </source>
</evidence>
<evidence type="ECO:0000313" key="7">
    <source>
        <dbReference type="EMBL" id="MFD2614942.1"/>
    </source>
</evidence>
<proteinExistence type="inferred from homology"/>
<feature type="domain" description="Glycosyl hydrolase family 32 C-terminal" evidence="6">
    <location>
        <begin position="335"/>
        <end position="490"/>
    </location>
</feature>
<dbReference type="InterPro" id="IPR013320">
    <property type="entry name" value="ConA-like_dom_sf"/>
</dbReference>
<dbReference type="Pfam" id="PF00251">
    <property type="entry name" value="Glyco_hydro_32N"/>
    <property type="match status" value="1"/>
</dbReference>
<evidence type="ECO:0000259" key="5">
    <source>
        <dbReference type="Pfam" id="PF00251"/>
    </source>
</evidence>
<keyword evidence="8" id="KW-1185">Reference proteome</keyword>
<dbReference type="CDD" id="cd18622">
    <property type="entry name" value="GH32_Inu-like"/>
    <property type="match status" value="1"/>
</dbReference>
<name>A0ABW5PHK0_9BACL</name>
<evidence type="ECO:0000256" key="3">
    <source>
        <dbReference type="ARBA" id="ARBA00023295"/>
    </source>
</evidence>
<dbReference type="PANTHER" id="PTHR42800:SF1">
    <property type="entry name" value="EXOINULINASE INUD (AFU_ORTHOLOGUE AFUA_5G00480)"/>
    <property type="match status" value="1"/>
</dbReference>
<organism evidence="7 8">
    <name type="scientific">Paenibacillus gansuensis</name>
    <dbReference type="NCBI Taxonomy" id="306542"/>
    <lineage>
        <taxon>Bacteria</taxon>
        <taxon>Bacillati</taxon>
        <taxon>Bacillota</taxon>
        <taxon>Bacilli</taxon>
        <taxon>Bacillales</taxon>
        <taxon>Paenibacillaceae</taxon>
        <taxon>Paenibacillus</taxon>
    </lineage>
</organism>
<feature type="domain" description="Glycosyl hydrolase family 32 N-terminal" evidence="5">
    <location>
        <begin position="16"/>
        <end position="332"/>
    </location>
</feature>
<dbReference type="SMART" id="SM00640">
    <property type="entry name" value="Glyco_32"/>
    <property type="match status" value="1"/>
</dbReference>
<comment type="caution">
    <text evidence="7">The sequence shown here is derived from an EMBL/GenBank/DDBJ whole genome shotgun (WGS) entry which is preliminary data.</text>
</comment>
<dbReference type="InterPro" id="IPR013189">
    <property type="entry name" value="Glyco_hydro_32_C"/>
</dbReference>
<dbReference type="SUPFAM" id="SSF49899">
    <property type="entry name" value="Concanavalin A-like lectins/glucanases"/>
    <property type="match status" value="1"/>
</dbReference>
<gene>
    <name evidence="7" type="ORF">ACFSUF_21230</name>
</gene>
<dbReference type="InterPro" id="IPR018053">
    <property type="entry name" value="Glyco_hydro_32_AS"/>
</dbReference>
<dbReference type="EMBL" id="JBHUME010000015">
    <property type="protein sequence ID" value="MFD2614942.1"/>
    <property type="molecule type" value="Genomic_DNA"/>
</dbReference>
<dbReference type="RefSeq" id="WP_377606351.1">
    <property type="nucleotide sequence ID" value="NZ_JBHUME010000015.1"/>
</dbReference>
<dbReference type="PANTHER" id="PTHR42800">
    <property type="entry name" value="EXOINULINASE INUD (AFU_ORTHOLOGUE AFUA_5G00480)"/>
    <property type="match status" value="1"/>
</dbReference>
<sequence length="496" mass="56285">MMTTSFYNEKFRPQFHFTPEAHWMNDPNGMVFFEGEYHLFYQYYPNGTVWGPMHWGHAVSRDLVHWEHLPVALAPDEHGYIFSGSAVVDWKDSSGLFGGKPGLVAIFTHHRFDEEAQVVRQSQSIAYSADRGRTWLTYEGNPVLKGEGIVDFRDPKVFWHEPSQHWIMVLAVGDHARFYRSADLLNWTFCSEFGREEGSHDGVWECPDLFELPVEGSAGDKRWVLIISIGNEEGVPEGSRTQYFVGRFDGETFVNEESADQVLWLDHGRDNYAGVTWSDIPEEDGRRLFIGWMSNWKYANLTPTESWRGAMTLPRELWLKKETGGIRLYQKPVEELNSLRVRTVTLQERLVAAETQLLLESGNGLLEVEGTVNVNESGAAEFGFRLDYASGQSGTVGFDLKRSTVFIDRSGLEGDVPFHETFAGRHEASVQGDHETVTFRIYVDRSSVEIFANGGQAALTDLIFPESEEFELSFYSAGGSVEIVELNIHELASVYE</sequence>
<dbReference type="Pfam" id="PF08244">
    <property type="entry name" value="Glyco_hydro_32C"/>
    <property type="match status" value="1"/>
</dbReference>
<accession>A0ABW5PHK0</accession>
<dbReference type="InterPro" id="IPR023296">
    <property type="entry name" value="Glyco_hydro_beta-prop_sf"/>
</dbReference>
<evidence type="ECO:0000259" key="6">
    <source>
        <dbReference type="Pfam" id="PF08244"/>
    </source>
</evidence>
<dbReference type="SUPFAM" id="SSF75005">
    <property type="entry name" value="Arabinanase/levansucrase/invertase"/>
    <property type="match status" value="1"/>
</dbReference>
<dbReference type="GO" id="GO:0016787">
    <property type="term" value="F:hydrolase activity"/>
    <property type="evidence" value="ECO:0007669"/>
    <property type="project" value="UniProtKB-KW"/>
</dbReference>
<reference evidence="8" key="1">
    <citation type="journal article" date="2019" name="Int. J. Syst. Evol. Microbiol.">
        <title>The Global Catalogue of Microorganisms (GCM) 10K type strain sequencing project: providing services to taxonomists for standard genome sequencing and annotation.</title>
        <authorList>
            <consortium name="The Broad Institute Genomics Platform"/>
            <consortium name="The Broad Institute Genome Sequencing Center for Infectious Disease"/>
            <person name="Wu L."/>
            <person name="Ma J."/>
        </authorList>
    </citation>
    <scope>NUCLEOTIDE SEQUENCE [LARGE SCALE GENOMIC DNA]</scope>
    <source>
        <strain evidence="8">KCTC 3950</strain>
    </source>
</reference>
<protein>
    <submittedName>
        <fullName evidence="7">Glycoside hydrolase family 32 protein</fullName>
    </submittedName>
</protein>